<keyword evidence="1" id="KW-0472">Membrane</keyword>
<keyword evidence="1" id="KW-1133">Transmembrane helix</keyword>
<protein>
    <submittedName>
        <fullName evidence="2">Uncharacterized protein</fullName>
    </submittedName>
</protein>
<organism evidence="2 3">
    <name type="scientific">Candidatus Roizmanbacteria bacterium RIFOXYA1_FULL_41_12</name>
    <dbReference type="NCBI Taxonomy" id="1802082"/>
    <lineage>
        <taxon>Bacteria</taxon>
        <taxon>Candidatus Roizmaniibacteriota</taxon>
    </lineage>
</organism>
<dbReference type="Proteomes" id="UP000178450">
    <property type="component" value="Unassembled WGS sequence"/>
</dbReference>
<reference evidence="2 3" key="1">
    <citation type="journal article" date="2016" name="Nat. Commun.">
        <title>Thousands of microbial genomes shed light on interconnected biogeochemical processes in an aquifer system.</title>
        <authorList>
            <person name="Anantharaman K."/>
            <person name="Brown C.T."/>
            <person name="Hug L.A."/>
            <person name="Sharon I."/>
            <person name="Castelle C.J."/>
            <person name="Probst A.J."/>
            <person name="Thomas B.C."/>
            <person name="Singh A."/>
            <person name="Wilkins M.J."/>
            <person name="Karaoz U."/>
            <person name="Brodie E.L."/>
            <person name="Williams K.H."/>
            <person name="Hubbard S.S."/>
            <person name="Banfield J.F."/>
        </authorList>
    </citation>
    <scope>NUCLEOTIDE SEQUENCE [LARGE SCALE GENOMIC DNA]</scope>
</reference>
<keyword evidence="1" id="KW-0812">Transmembrane</keyword>
<feature type="transmembrane region" description="Helical" evidence="1">
    <location>
        <begin position="655"/>
        <end position="672"/>
    </location>
</feature>
<proteinExistence type="predicted"/>
<gene>
    <name evidence="2" type="ORF">A2209_04010</name>
</gene>
<feature type="transmembrane region" description="Helical" evidence="1">
    <location>
        <begin position="584"/>
        <end position="616"/>
    </location>
</feature>
<feature type="transmembrane region" description="Helical" evidence="1">
    <location>
        <begin position="7"/>
        <end position="26"/>
    </location>
</feature>
<accession>A0A1F7KAF0</accession>
<name>A0A1F7KAF0_9BACT</name>
<feature type="transmembrane region" description="Helical" evidence="1">
    <location>
        <begin position="628"/>
        <end position="649"/>
    </location>
</feature>
<comment type="caution">
    <text evidence="2">The sequence shown here is derived from an EMBL/GenBank/DDBJ whole genome shotgun (WGS) entry which is preliminary data.</text>
</comment>
<sequence>MKNKNKQFSLIVSVYLIFILVFITNLDSKLKPVDLTNYLRINYRYLLTPAKQSLYTTAGIHEYPYVQTPVWSIKYPLIQINEKIEIYNGKYDELFFASKRIAEIIKWSNQLEVLGRYPDLHSLKKYYLRNPFVFSNWENILARYHAHLENTLRDSSRGPEREQRLLSLHSYIEKNENVLYQVVFSSGFSTSKKKYLRKLIHSLNNHLKNQIPRSITYPNPRLIDYSLEEIMINRDYGYYDISFKSLDKIEVGEKDFQLSVGRKNYDVSKIPDTNEYIIDNVYLGPNSQNLKLSVRRDLNVSKDIPWSTADPNMFTLSLNPEKLTDTILVKIRYRSVKPINISIKQAYWEKKQLFTDKLSNRFSRWLDRLLSLFRVSPIDNNLKEDSIPEEIISTTILDDFLDPSGESKEITRAIKPKNDRVITQFQVQMYSKDSLLDSDLEKVKMSLSPIFLPSLTLIKTKPMDDIVPKVTYKRIRPNHYQLHFSSLSLDQENYILKNLGYFWQTVDQKETKSGLIVEVTNILPRLSARVLLVITVLLMLIRNIWPQISKLWLQHRQETNRMLMKIYVWFFHHIEKFSNKHRKLLLITTIIMVTINILVIPIRSTGIICLIFLLIWTTLKGFKQKGLILINTSLILMLLCLLLSSLQLYLLAENVAAWIFLLLLMGVILISLEK</sequence>
<evidence type="ECO:0000313" key="3">
    <source>
        <dbReference type="Proteomes" id="UP000178450"/>
    </source>
</evidence>
<evidence type="ECO:0000313" key="2">
    <source>
        <dbReference type="EMBL" id="OGK64838.1"/>
    </source>
</evidence>
<dbReference type="AlphaFoldDB" id="A0A1F7KAF0"/>
<dbReference type="EMBL" id="MGBG01000013">
    <property type="protein sequence ID" value="OGK64838.1"/>
    <property type="molecule type" value="Genomic_DNA"/>
</dbReference>
<evidence type="ECO:0000256" key="1">
    <source>
        <dbReference type="SAM" id="Phobius"/>
    </source>
</evidence>